<feature type="chain" id="PRO_5012476278" evidence="18">
    <location>
        <begin position="41"/>
        <end position="771"/>
    </location>
</feature>
<dbReference type="InterPro" id="IPR012910">
    <property type="entry name" value="Plug_dom"/>
</dbReference>
<accession>A0A1L3FKW0</accession>
<keyword evidence="7 18" id="KW-0732">Signal</keyword>
<dbReference type="GO" id="GO:0015344">
    <property type="term" value="F:siderophore uptake transmembrane transporter activity"/>
    <property type="evidence" value="ECO:0007669"/>
    <property type="project" value="TreeGrafter"/>
</dbReference>
<dbReference type="PANTHER" id="PTHR32552:SF68">
    <property type="entry name" value="FERRICHROME OUTER MEMBRANE TRANSPORTER_PHAGE RECEPTOR"/>
    <property type="match status" value="1"/>
</dbReference>
<keyword evidence="13 14" id="KW-0998">Cell outer membrane</keyword>
<evidence type="ECO:0000256" key="18">
    <source>
        <dbReference type="SAM" id="SignalP"/>
    </source>
</evidence>
<sequence>MQMELGCWAGRKALRGFLLSTTAALSFIGGLTMQAGPASAQQGQAAGALPSVVVSAPQQRARRAQTATASRAARSNRRTTTVAPVEKKPPSVNNQDARTGQKGYVTRSVTSATKTNTALLNVPQSVTVLTKDFIRDQAFTSIGEATRYVPGVIYHQGESHRDDLVIRGQRSNADFYTNGIRDDVQYFRDFYNIQRLEVLKGPNAMIFGRGGGGGVVNRVLKEADGTTIREVTVGGNSYPGARVTTDVGQAINENWAFRLNAMYENTQSYRDFVNLERWAINPTATFAPNDTTTVKLSYEHLHDRRTVDRGIPSQIRPGNAFPRYPYDTSPSAFFGNPNLNYALADVDIGTAVVEHDFENGWTIKNSSQIANYDKFYQNIYPGGGANSGAVNAAGTSSNLQAYNNETDRTNYFNQTDLNYKFGTGPIRHTVVFGAEVGRQNGLNYRQSGLFNGVSSTITIDPRNPTSYVPVTFANNGGTDANNTYKLNLGAVYVQDQVEITRYLELIGGVRFDHFDLTSRDRRTFVELNRVDDLVSPRAGVLFKPLENLSIYGSYSISYLPSAGDQFSALTPGLAIAAPEKFVNKEVGLKYDIFPSLQFATAIYELDRTNQRFADPNNAGFFILSGATKTRGFEASLTGYVTDAWQITGGYAYTDARITSNNSATIVAGNRVGLVPYITFSLWNKYQFTEQWAAGLGVIHYSNFFASSDDTVLIPEFTRVDAAVFLRLNETWRAQLNIENLLDRKYYSTADGNNNITPGSPRVFRLSATANF</sequence>
<dbReference type="Pfam" id="PF07715">
    <property type="entry name" value="Plug"/>
    <property type="match status" value="1"/>
</dbReference>
<dbReference type="InterPro" id="IPR039426">
    <property type="entry name" value="TonB-dep_rcpt-like"/>
</dbReference>
<evidence type="ECO:0000256" key="12">
    <source>
        <dbReference type="ARBA" id="ARBA00023170"/>
    </source>
</evidence>
<evidence type="ECO:0000256" key="11">
    <source>
        <dbReference type="ARBA" id="ARBA00023136"/>
    </source>
</evidence>
<evidence type="ECO:0000256" key="3">
    <source>
        <dbReference type="ARBA" id="ARBA00022448"/>
    </source>
</evidence>
<dbReference type="InterPro" id="IPR036942">
    <property type="entry name" value="Beta-barrel_TonB_sf"/>
</dbReference>
<dbReference type="InterPro" id="IPR010917">
    <property type="entry name" value="TonB_rcpt_CS"/>
</dbReference>
<evidence type="ECO:0000256" key="16">
    <source>
        <dbReference type="RuleBase" id="RU003357"/>
    </source>
</evidence>
<evidence type="ECO:0000313" key="22">
    <source>
        <dbReference type="Proteomes" id="UP000181962"/>
    </source>
</evidence>
<dbReference type="Pfam" id="PF00593">
    <property type="entry name" value="TonB_dep_Rec_b-barrel"/>
    <property type="match status" value="1"/>
</dbReference>
<keyword evidence="6 14" id="KW-0812">Transmembrane</keyword>
<dbReference type="AlphaFoldDB" id="A0A1L3FKW0"/>
<evidence type="ECO:0000256" key="7">
    <source>
        <dbReference type="ARBA" id="ARBA00022729"/>
    </source>
</evidence>
<dbReference type="PANTHER" id="PTHR32552">
    <property type="entry name" value="FERRICHROME IRON RECEPTOR-RELATED"/>
    <property type="match status" value="1"/>
</dbReference>
<feature type="short sequence motif" description="TonB C-terminal box" evidence="15">
    <location>
        <begin position="754"/>
        <end position="771"/>
    </location>
</feature>
<evidence type="ECO:0000256" key="5">
    <source>
        <dbReference type="ARBA" id="ARBA00022496"/>
    </source>
</evidence>
<dbReference type="NCBIfam" id="TIGR01783">
    <property type="entry name" value="TonB-siderophor"/>
    <property type="match status" value="1"/>
</dbReference>
<feature type="domain" description="TonB-dependent receptor plug" evidence="20">
    <location>
        <begin position="120"/>
        <end position="215"/>
    </location>
</feature>
<evidence type="ECO:0000256" key="10">
    <source>
        <dbReference type="ARBA" id="ARBA00023077"/>
    </source>
</evidence>
<dbReference type="PROSITE" id="PS52016">
    <property type="entry name" value="TONB_DEPENDENT_REC_3"/>
    <property type="match status" value="1"/>
</dbReference>
<evidence type="ECO:0000256" key="1">
    <source>
        <dbReference type="ARBA" id="ARBA00004571"/>
    </source>
</evidence>
<evidence type="ECO:0000256" key="4">
    <source>
        <dbReference type="ARBA" id="ARBA00022452"/>
    </source>
</evidence>
<keyword evidence="9" id="KW-0406">Ion transport</keyword>
<evidence type="ECO:0000313" key="21">
    <source>
        <dbReference type="EMBL" id="APG13946.1"/>
    </source>
</evidence>
<dbReference type="InterPro" id="IPR010105">
    <property type="entry name" value="TonB_sidphr_rcpt"/>
</dbReference>
<evidence type="ECO:0000259" key="20">
    <source>
        <dbReference type="Pfam" id="PF07715"/>
    </source>
</evidence>
<evidence type="ECO:0000256" key="15">
    <source>
        <dbReference type="PROSITE-ProRule" id="PRU10144"/>
    </source>
</evidence>
<evidence type="ECO:0000256" key="17">
    <source>
        <dbReference type="SAM" id="MobiDB-lite"/>
    </source>
</evidence>
<keyword evidence="11 14" id="KW-0472">Membrane</keyword>
<dbReference type="GO" id="GO:0015891">
    <property type="term" value="P:siderophore transport"/>
    <property type="evidence" value="ECO:0007669"/>
    <property type="project" value="InterPro"/>
</dbReference>
<feature type="region of interest" description="Disordered" evidence="17">
    <location>
        <begin position="59"/>
        <end position="104"/>
    </location>
</feature>
<dbReference type="Gene3D" id="2.40.170.20">
    <property type="entry name" value="TonB-dependent receptor, beta-barrel domain"/>
    <property type="match status" value="1"/>
</dbReference>
<reference evidence="21 22" key="1">
    <citation type="submission" date="2016-11" db="EMBL/GenBank/DDBJ databases">
        <title>Complete Genome Sequence of Bradyrhizobium sp. strain J5, an isolated from soybean nodule in Hokkaido.</title>
        <authorList>
            <person name="Kanehara K."/>
        </authorList>
    </citation>
    <scope>NUCLEOTIDE SEQUENCE [LARGE SCALE GENOMIC DNA]</scope>
    <source>
        <strain evidence="21 22">J5</strain>
    </source>
</reference>
<keyword evidence="12 21" id="KW-0675">Receptor</keyword>
<dbReference type="GO" id="GO:0038023">
    <property type="term" value="F:signaling receptor activity"/>
    <property type="evidence" value="ECO:0007669"/>
    <property type="project" value="InterPro"/>
</dbReference>
<evidence type="ECO:0000256" key="2">
    <source>
        <dbReference type="ARBA" id="ARBA00009810"/>
    </source>
</evidence>
<evidence type="ECO:0000256" key="13">
    <source>
        <dbReference type="ARBA" id="ARBA00023237"/>
    </source>
</evidence>
<protein>
    <submittedName>
        <fullName evidence="21">TonB-dependent receptor</fullName>
    </submittedName>
</protein>
<dbReference type="CDD" id="cd01347">
    <property type="entry name" value="ligand_gated_channel"/>
    <property type="match status" value="1"/>
</dbReference>
<keyword evidence="8" id="KW-0408">Iron</keyword>
<comment type="subcellular location">
    <subcellularLocation>
        <location evidence="1 14">Cell outer membrane</location>
        <topology evidence="1 14">Multi-pass membrane protein</topology>
    </subcellularLocation>
</comment>
<evidence type="ECO:0000259" key="19">
    <source>
        <dbReference type="Pfam" id="PF00593"/>
    </source>
</evidence>
<evidence type="ECO:0000256" key="8">
    <source>
        <dbReference type="ARBA" id="ARBA00023004"/>
    </source>
</evidence>
<feature type="signal peptide" evidence="18">
    <location>
        <begin position="1"/>
        <end position="40"/>
    </location>
</feature>
<evidence type="ECO:0000256" key="14">
    <source>
        <dbReference type="PROSITE-ProRule" id="PRU01360"/>
    </source>
</evidence>
<dbReference type="Proteomes" id="UP000181962">
    <property type="component" value="Chromosome"/>
</dbReference>
<name>A0A1L3FKW0_BRAJP</name>
<dbReference type="PROSITE" id="PS01156">
    <property type="entry name" value="TONB_DEPENDENT_REC_2"/>
    <property type="match status" value="1"/>
</dbReference>
<gene>
    <name evidence="21" type="ORF">BKD09_36905</name>
</gene>
<feature type="domain" description="TonB-dependent receptor-like beta-barrel" evidence="19">
    <location>
        <begin position="288"/>
        <end position="740"/>
    </location>
</feature>
<evidence type="ECO:0000256" key="9">
    <source>
        <dbReference type="ARBA" id="ARBA00023065"/>
    </source>
</evidence>
<organism evidence="21 22">
    <name type="scientific">Bradyrhizobium japonicum</name>
    <dbReference type="NCBI Taxonomy" id="375"/>
    <lineage>
        <taxon>Bacteria</taxon>
        <taxon>Pseudomonadati</taxon>
        <taxon>Pseudomonadota</taxon>
        <taxon>Alphaproteobacteria</taxon>
        <taxon>Hyphomicrobiales</taxon>
        <taxon>Nitrobacteraceae</taxon>
        <taxon>Bradyrhizobium</taxon>
    </lineage>
</organism>
<keyword evidence="10 16" id="KW-0798">TonB box</keyword>
<dbReference type="InterPro" id="IPR037066">
    <property type="entry name" value="Plug_dom_sf"/>
</dbReference>
<dbReference type="GO" id="GO:0009279">
    <property type="term" value="C:cell outer membrane"/>
    <property type="evidence" value="ECO:0007669"/>
    <property type="project" value="UniProtKB-SubCell"/>
</dbReference>
<dbReference type="SUPFAM" id="SSF56935">
    <property type="entry name" value="Porins"/>
    <property type="match status" value="1"/>
</dbReference>
<keyword evidence="4 14" id="KW-1134">Transmembrane beta strand</keyword>
<dbReference type="InterPro" id="IPR000531">
    <property type="entry name" value="Beta-barrel_TonB"/>
</dbReference>
<dbReference type="Gene3D" id="2.170.130.10">
    <property type="entry name" value="TonB-dependent receptor, plug domain"/>
    <property type="match status" value="1"/>
</dbReference>
<dbReference type="EMBL" id="CP017637">
    <property type="protein sequence ID" value="APG13946.1"/>
    <property type="molecule type" value="Genomic_DNA"/>
</dbReference>
<keyword evidence="5" id="KW-0410">Iron transport</keyword>
<feature type="compositionally biased region" description="Low complexity" evidence="17">
    <location>
        <begin position="59"/>
        <end position="83"/>
    </location>
</feature>
<comment type="similarity">
    <text evidence="2 14 16">Belongs to the TonB-dependent receptor family.</text>
</comment>
<evidence type="ECO:0000256" key="6">
    <source>
        <dbReference type="ARBA" id="ARBA00022692"/>
    </source>
</evidence>
<proteinExistence type="inferred from homology"/>
<keyword evidence="3 14" id="KW-0813">Transport</keyword>